<dbReference type="Pfam" id="PF26214">
    <property type="entry name" value="Ubiquitin_GT-1"/>
    <property type="match status" value="2"/>
</dbReference>
<evidence type="ECO:0000256" key="4">
    <source>
        <dbReference type="ARBA" id="ARBA00023125"/>
    </source>
</evidence>
<dbReference type="Proteomes" id="UP001165190">
    <property type="component" value="Unassembled WGS sequence"/>
</dbReference>
<dbReference type="SMART" id="SM00717">
    <property type="entry name" value="SANT"/>
    <property type="match status" value="1"/>
</dbReference>
<feature type="region of interest" description="Disordered" evidence="7">
    <location>
        <begin position="35"/>
        <end position="61"/>
    </location>
</feature>
<dbReference type="CDD" id="cd12203">
    <property type="entry name" value="GT1"/>
    <property type="match status" value="1"/>
</dbReference>
<name>A0A9W7H537_HIBTR</name>
<evidence type="ECO:0000256" key="1">
    <source>
        <dbReference type="ARBA" id="ARBA00004123"/>
    </source>
</evidence>
<keyword evidence="5" id="KW-0804">Transcription</keyword>
<dbReference type="AlphaFoldDB" id="A0A9W7H537"/>
<evidence type="ECO:0000256" key="2">
    <source>
        <dbReference type="ARBA" id="ARBA00022553"/>
    </source>
</evidence>
<feature type="compositionally biased region" description="Low complexity" evidence="7">
    <location>
        <begin position="37"/>
        <end position="48"/>
    </location>
</feature>
<comment type="caution">
    <text evidence="9">The sequence shown here is derived from an EMBL/GenBank/DDBJ whole genome shotgun (WGS) entry which is preliminary data.</text>
</comment>
<keyword evidence="10" id="KW-1185">Reference proteome</keyword>
<dbReference type="InterPro" id="IPR044822">
    <property type="entry name" value="Myb_DNA-bind_4"/>
</dbReference>
<dbReference type="GO" id="GO:0005634">
    <property type="term" value="C:nucleus"/>
    <property type="evidence" value="ECO:0007669"/>
    <property type="project" value="UniProtKB-SubCell"/>
</dbReference>
<comment type="subcellular location">
    <subcellularLocation>
        <location evidence="1">Nucleus</location>
    </subcellularLocation>
</comment>
<dbReference type="InterPro" id="IPR058943">
    <property type="entry name" value="GT-1/4_C"/>
</dbReference>
<dbReference type="PANTHER" id="PTHR21654:SF84">
    <property type="entry name" value="SI:DKEY-66I24.7"/>
    <property type="match status" value="1"/>
</dbReference>
<dbReference type="PROSITE" id="PS50090">
    <property type="entry name" value="MYB_LIKE"/>
    <property type="match status" value="1"/>
</dbReference>
<evidence type="ECO:0000313" key="10">
    <source>
        <dbReference type="Proteomes" id="UP001165190"/>
    </source>
</evidence>
<accession>A0A9W7H537</accession>
<keyword evidence="6" id="KW-0539">Nucleus</keyword>
<evidence type="ECO:0000256" key="3">
    <source>
        <dbReference type="ARBA" id="ARBA00023015"/>
    </source>
</evidence>
<evidence type="ECO:0000256" key="6">
    <source>
        <dbReference type="ARBA" id="ARBA00023242"/>
    </source>
</evidence>
<keyword evidence="2" id="KW-0597">Phosphoprotein</keyword>
<sequence>MYLSEKPRPIDLYKEEGPDMIIDGDLQHQLYHHHQPRPLQQHQHQHQQMMLGESSGDDPEIKAPKKRAETWVHDETRSLICFRREMDGRFNTSKSNKHLWEQISAKMRDKGFDRSPTMCTDKWRNLLKEFKKAKHQDRGSGSAKMSYYKEIEEILRERTKNAYKTPTPPKLDSFMHFSDKGFEDTGITFGPLEANGRPTLNLERGLDHEGHPLAITAADAVAASGVPPWNWRETPGNGGDCQPYGGRVITVKYGDYTRRIGIDGTAEAIREAIKSAFRLRTKRAFWLEDEDHIVRSLDKEMPLGNYTLHLDEGLAVKVCHYDESDHIPVHTEENIFYTEDDYREYLVRRGYTSLREIDGFRNIDNMDDLQTNAIYRGVN</sequence>
<dbReference type="Gene3D" id="1.10.10.60">
    <property type="entry name" value="Homeodomain-like"/>
    <property type="match status" value="1"/>
</dbReference>
<evidence type="ECO:0000256" key="5">
    <source>
        <dbReference type="ARBA" id="ARBA00023163"/>
    </source>
</evidence>
<gene>
    <name evidence="9" type="ORF">HRI_000750500</name>
</gene>
<organism evidence="9 10">
    <name type="scientific">Hibiscus trionum</name>
    <name type="common">Flower of an hour</name>
    <dbReference type="NCBI Taxonomy" id="183268"/>
    <lineage>
        <taxon>Eukaryota</taxon>
        <taxon>Viridiplantae</taxon>
        <taxon>Streptophyta</taxon>
        <taxon>Embryophyta</taxon>
        <taxon>Tracheophyta</taxon>
        <taxon>Spermatophyta</taxon>
        <taxon>Magnoliopsida</taxon>
        <taxon>eudicotyledons</taxon>
        <taxon>Gunneridae</taxon>
        <taxon>Pentapetalae</taxon>
        <taxon>rosids</taxon>
        <taxon>malvids</taxon>
        <taxon>Malvales</taxon>
        <taxon>Malvaceae</taxon>
        <taxon>Malvoideae</taxon>
        <taxon>Hibiscus</taxon>
    </lineage>
</organism>
<dbReference type="InterPro" id="IPR001005">
    <property type="entry name" value="SANT/Myb"/>
</dbReference>
<feature type="domain" description="Myb-like" evidence="8">
    <location>
        <begin position="63"/>
        <end position="127"/>
    </location>
</feature>
<proteinExistence type="predicted"/>
<dbReference type="Pfam" id="PF13837">
    <property type="entry name" value="Myb_DNA-bind_4"/>
    <property type="match status" value="1"/>
</dbReference>
<evidence type="ECO:0000313" key="9">
    <source>
        <dbReference type="EMBL" id="GMI70812.1"/>
    </source>
</evidence>
<dbReference type="GO" id="GO:0003677">
    <property type="term" value="F:DNA binding"/>
    <property type="evidence" value="ECO:0007669"/>
    <property type="project" value="UniProtKB-KW"/>
</dbReference>
<keyword evidence="4" id="KW-0238">DNA-binding</keyword>
<dbReference type="EMBL" id="BSYR01000009">
    <property type="protein sequence ID" value="GMI70812.1"/>
    <property type="molecule type" value="Genomic_DNA"/>
</dbReference>
<evidence type="ECO:0000259" key="8">
    <source>
        <dbReference type="PROSITE" id="PS50090"/>
    </source>
</evidence>
<dbReference type="FunFam" id="1.10.10.60:FF:000162">
    <property type="entry name" value="trihelix transcription factor GT-1"/>
    <property type="match status" value="1"/>
</dbReference>
<dbReference type="OrthoDB" id="691673at2759"/>
<keyword evidence="3" id="KW-0805">Transcription regulation</keyword>
<dbReference type="GO" id="GO:0006355">
    <property type="term" value="P:regulation of DNA-templated transcription"/>
    <property type="evidence" value="ECO:0007669"/>
    <property type="project" value="UniProtKB-ARBA"/>
</dbReference>
<dbReference type="PANTHER" id="PTHR21654">
    <property type="entry name" value="FI21293P1"/>
    <property type="match status" value="1"/>
</dbReference>
<reference evidence="9" key="1">
    <citation type="submission" date="2023-05" db="EMBL/GenBank/DDBJ databases">
        <title>Genome and transcriptome analyses reveal genes involved in the formation of fine ridges on petal epidermal cells in Hibiscus trionum.</title>
        <authorList>
            <person name="Koshimizu S."/>
            <person name="Masuda S."/>
            <person name="Ishii T."/>
            <person name="Shirasu K."/>
            <person name="Hoshino A."/>
            <person name="Arita M."/>
        </authorList>
    </citation>
    <scope>NUCLEOTIDE SEQUENCE</scope>
    <source>
        <strain evidence="9">Hamamatsu line</strain>
    </source>
</reference>
<evidence type="ECO:0000256" key="7">
    <source>
        <dbReference type="SAM" id="MobiDB-lite"/>
    </source>
</evidence>
<protein>
    <submittedName>
        <fullName evidence="9">GT-1</fullName>
    </submittedName>
</protein>